<dbReference type="Proteomes" id="UP001310890">
    <property type="component" value="Unassembled WGS sequence"/>
</dbReference>
<gene>
    <name evidence="2" type="ORF">LTR62_001754</name>
</gene>
<protein>
    <submittedName>
        <fullName evidence="2">Uncharacterized protein</fullName>
    </submittedName>
</protein>
<evidence type="ECO:0000313" key="3">
    <source>
        <dbReference type="Proteomes" id="UP001310890"/>
    </source>
</evidence>
<dbReference type="EMBL" id="JAVRRL010000014">
    <property type="protein sequence ID" value="KAK5115057.1"/>
    <property type="molecule type" value="Genomic_DNA"/>
</dbReference>
<dbReference type="AlphaFoldDB" id="A0AAN7TMT7"/>
<reference evidence="2" key="1">
    <citation type="submission" date="2023-08" db="EMBL/GenBank/DDBJ databases">
        <title>Black Yeasts Isolated from many extreme environments.</title>
        <authorList>
            <person name="Coleine C."/>
            <person name="Stajich J.E."/>
            <person name="Selbmann L."/>
        </authorList>
    </citation>
    <scope>NUCLEOTIDE SEQUENCE</scope>
    <source>
        <strain evidence="2">CCFEE 5401</strain>
    </source>
</reference>
<feature type="region of interest" description="Disordered" evidence="1">
    <location>
        <begin position="1"/>
        <end position="117"/>
    </location>
</feature>
<sequence length="436" mass="48779">MASKGAKPSLLFINAGSEGSDDPIAARRTIRSYATAHSHKSKPRTGQRHAKYKPLQYDTTESPSVAKIEARDQFGKSSLPGPTLFDATPVTVPMRSLDKQPTRKRQRSDDSMPSDPMKMSRLLLAPETISKSPLSEHISLLNPHQLESPSSRQQTLAAYVPAQTRDDDADDSIDEIAPACLEILTRNPFSQCPVPFQSWFSPLLHDWCNITISRTCVLLDFRPSEIRQYIQWMGTTLLTDPALYYTSLFLASGSAVVRGSCNINRGLWLRCQAVGALKQALADPLRATSMQMIWAVSQVALHEHMYGDRELAVQLHRPAQQRMIKLRGGIETLRLPGVAMKVMLWLDTYMAAESGTQAYFADLPVRFSHCGVQPLSREQALRVADGVSPLRHNHPGYGDHMHAAHHEERSWEYTDSRAIKDLETQSEAEVHEEAHH</sequence>
<name>A0AAN7TMT7_9PEZI</name>
<dbReference type="PANTHER" id="PTHR37540:SF5">
    <property type="entry name" value="TRANSCRIPTION FACTOR DOMAIN-CONTAINING PROTEIN"/>
    <property type="match status" value="1"/>
</dbReference>
<comment type="caution">
    <text evidence="2">The sequence shown here is derived from an EMBL/GenBank/DDBJ whole genome shotgun (WGS) entry which is preliminary data.</text>
</comment>
<evidence type="ECO:0000313" key="2">
    <source>
        <dbReference type="EMBL" id="KAK5115057.1"/>
    </source>
</evidence>
<accession>A0AAN7TMT7</accession>
<proteinExistence type="predicted"/>
<evidence type="ECO:0000256" key="1">
    <source>
        <dbReference type="SAM" id="MobiDB-lite"/>
    </source>
</evidence>
<organism evidence="2 3">
    <name type="scientific">Meristemomyces frigidus</name>
    <dbReference type="NCBI Taxonomy" id="1508187"/>
    <lineage>
        <taxon>Eukaryota</taxon>
        <taxon>Fungi</taxon>
        <taxon>Dikarya</taxon>
        <taxon>Ascomycota</taxon>
        <taxon>Pezizomycotina</taxon>
        <taxon>Dothideomycetes</taxon>
        <taxon>Dothideomycetidae</taxon>
        <taxon>Mycosphaerellales</taxon>
        <taxon>Teratosphaeriaceae</taxon>
        <taxon>Meristemomyces</taxon>
    </lineage>
</organism>
<feature type="compositionally biased region" description="Basic residues" evidence="1">
    <location>
        <begin position="37"/>
        <end position="52"/>
    </location>
</feature>
<dbReference type="PANTHER" id="PTHR37540">
    <property type="entry name" value="TRANSCRIPTION FACTOR (ACR-2), PUTATIVE-RELATED-RELATED"/>
    <property type="match status" value="1"/>
</dbReference>